<organism evidence="1 2">
    <name type="scientific">Trachymyrmex cornetzi</name>
    <dbReference type="NCBI Taxonomy" id="471704"/>
    <lineage>
        <taxon>Eukaryota</taxon>
        <taxon>Metazoa</taxon>
        <taxon>Ecdysozoa</taxon>
        <taxon>Arthropoda</taxon>
        <taxon>Hexapoda</taxon>
        <taxon>Insecta</taxon>
        <taxon>Pterygota</taxon>
        <taxon>Neoptera</taxon>
        <taxon>Endopterygota</taxon>
        <taxon>Hymenoptera</taxon>
        <taxon>Apocrita</taxon>
        <taxon>Aculeata</taxon>
        <taxon>Formicoidea</taxon>
        <taxon>Formicidae</taxon>
        <taxon>Myrmicinae</taxon>
        <taxon>Trachymyrmex</taxon>
    </lineage>
</organism>
<proteinExistence type="predicted"/>
<protein>
    <submittedName>
        <fullName evidence="1">Uncharacterized protein</fullName>
    </submittedName>
</protein>
<reference evidence="1 2" key="1">
    <citation type="submission" date="2015-09" db="EMBL/GenBank/DDBJ databases">
        <title>Trachymyrmex cornetzi WGS genome.</title>
        <authorList>
            <person name="Nygaard S."/>
            <person name="Hu H."/>
            <person name="Boomsma J."/>
            <person name="Zhang G."/>
        </authorList>
    </citation>
    <scope>NUCLEOTIDE SEQUENCE [LARGE SCALE GENOMIC DNA]</scope>
    <source>
        <strain evidence="1">Tcor2-1</strain>
        <tissue evidence="1">Whole body</tissue>
    </source>
</reference>
<evidence type="ECO:0000313" key="1">
    <source>
        <dbReference type="EMBL" id="KYN09939.1"/>
    </source>
</evidence>
<dbReference type="STRING" id="471704.A0A195DBZ5"/>
<sequence length="154" mass="17759">MNAEQGLSPTRKKTKSIVSSPSPLFYTKSHLKLTQAYALTASSSGAQVVLYHELPRDVTSASNKRKVEYRPREESESIDCFFPLRAEPFADRQSAPITLTTLPKQTRHATNRLRFVHFQFNRRRGYVSFPVVGFLHEENDFTQYLKIYLDISCR</sequence>
<evidence type="ECO:0000313" key="2">
    <source>
        <dbReference type="Proteomes" id="UP000078492"/>
    </source>
</evidence>
<gene>
    <name evidence="1" type="ORF">ALC57_17936</name>
</gene>
<dbReference type="Proteomes" id="UP000078492">
    <property type="component" value="Unassembled WGS sequence"/>
</dbReference>
<dbReference type="EMBL" id="KQ981063">
    <property type="protein sequence ID" value="KYN09939.1"/>
    <property type="molecule type" value="Genomic_DNA"/>
</dbReference>
<dbReference type="AlphaFoldDB" id="A0A195DBZ5"/>
<keyword evidence="2" id="KW-1185">Reference proteome</keyword>
<accession>A0A195DBZ5</accession>
<name>A0A195DBZ5_9HYME</name>